<gene>
    <name evidence="14" type="ORF">EIP75_16700</name>
</gene>
<dbReference type="PROSITE" id="PS51192">
    <property type="entry name" value="HELICASE_ATP_BIND_1"/>
    <property type="match status" value="1"/>
</dbReference>
<accession>A0A3R8T3I3</accession>
<keyword evidence="7" id="KW-0653">Protein transport</keyword>
<dbReference type="PROSITE" id="PS51196">
    <property type="entry name" value="SECA_MOTOR_DEAD"/>
    <property type="match status" value="1"/>
</dbReference>
<dbReference type="InterPro" id="IPR000185">
    <property type="entry name" value="SecA"/>
</dbReference>
<dbReference type="InterPro" id="IPR001650">
    <property type="entry name" value="Helicase_C-like"/>
</dbReference>
<feature type="domain" description="Helicase ATP-binding" evidence="11">
    <location>
        <begin position="138"/>
        <end position="300"/>
    </location>
</feature>
<evidence type="ECO:0000313" key="14">
    <source>
        <dbReference type="EMBL" id="RRS03130.1"/>
    </source>
</evidence>
<keyword evidence="10" id="KW-0472">Membrane</keyword>
<dbReference type="InterPro" id="IPR036670">
    <property type="entry name" value="SecA_X-link_sf"/>
</dbReference>
<evidence type="ECO:0000259" key="12">
    <source>
        <dbReference type="PROSITE" id="PS51194"/>
    </source>
</evidence>
<dbReference type="FunFam" id="3.40.50.300:FF:000429">
    <property type="entry name" value="Preprotein translocase subunit SecA"/>
    <property type="match status" value="1"/>
</dbReference>
<proteinExistence type="predicted"/>
<dbReference type="EMBL" id="RSED01000014">
    <property type="protein sequence ID" value="RRS03130.1"/>
    <property type="molecule type" value="Genomic_DNA"/>
</dbReference>
<dbReference type="InterPro" id="IPR011115">
    <property type="entry name" value="SecA_DEAD"/>
</dbReference>
<dbReference type="InterPro" id="IPR027417">
    <property type="entry name" value="P-loop_NTPase"/>
</dbReference>
<dbReference type="OrthoDB" id="9805579at2"/>
<dbReference type="SUPFAM" id="SSF81767">
    <property type="entry name" value="Pre-protein crosslinking domain of SecA"/>
    <property type="match status" value="1"/>
</dbReference>
<evidence type="ECO:0000256" key="5">
    <source>
        <dbReference type="ARBA" id="ARBA00022741"/>
    </source>
</evidence>
<dbReference type="PANTHER" id="PTHR30612:SF0">
    <property type="entry name" value="CHLOROPLAST PROTEIN-TRANSPORTING ATPASE"/>
    <property type="match status" value="1"/>
</dbReference>
<dbReference type="GO" id="GO:0005524">
    <property type="term" value="F:ATP binding"/>
    <property type="evidence" value="ECO:0007669"/>
    <property type="project" value="UniProtKB-KW"/>
</dbReference>
<keyword evidence="9" id="KW-0811">Translocation</keyword>
<evidence type="ECO:0000256" key="7">
    <source>
        <dbReference type="ARBA" id="ARBA00022927"/>
    </source>
</evidence>
<keyword evidence="15" id="KW-1185">Reference proteome</keyword>
<keyword evidence="6" id="KW-0067">ATP-binding</keyword>
<keyword evidence="3" id="KW-0963">Cytoplasm</keyword>
<dbReference type="Proteomes" id="UP000269265">
    <property type="component" value="Unassembled WGS sequence"/>
</dbReference>
<dbReference type="GO" id="GO:0043952">
    <property type="term" value="P:protein transport by the Sec complex"/>
    <property type="evidence" value="ECO:0007669"/>
    <property type="project" value="TreeGrafter"/>
</dbReference>
<dbReference type="AlphaFoldDB" id="A0A3R8T3I3"/>
<evidence type="ECO:0000256" key="9">
    <source>
        <dbReference type="ARBA" id="ARBA00023010"/>
    </source>
</evidence>
<dbReference type="PROSITE" id="PS51194">
    <property type="entry name" value="HELICASE_CTER"/>
    <property type="match status" value="1"/>
</dbReference>
<evidence type="ECO:0000259" key="11">
    <source>
        <dbReference type="PROSITE" id="PS51192"/>
    </source>
</evidence>
<keyword evidence="5" id="KW-0547">Nucleotide-binding</keyword>
<dbReference type="InterPro" id="IPR014018">
    <property type="entry name" value="SecA_motor_DEAD"/>
</dbReference>
<keyword evidence="2" id="KW-1003">Cell membrane</keyword>
<evidence type="ECO:0000256" key="3">
    <source>
        <dbReference type="ARBA" id="ARBA00022490"/>
    </source>
</evidence>
<evidence type="ECO:0000256" key="6">
    <source>
        <dbReference type="ARBA" id="ARBA00022840"/>
    </source>
</evidence>
<protein>
    <submittedName>
        <fullName evidence="14">Uncharacterized protein</fullName>
    </submittedName>
</protein>
<evidence type="ECO:0000256" key="8">
    <source>
        <dbReference type="ARBA" id="ARBA00022967"/>
    </source>
</evidence>
<dbReference type="Gene3D" id="3.40.50.300">
    <property type="entry name" value="P-loop containing nucleotide triphosphate hydrolases"/>
    <property type="match status" value="2"/>
</dbReference>
<dbReference type="RefSeq" id="WP_125244424.1">
    <property type="nucleotide sequence ID" value="NZ_RSED01000014.1"/>
</dbReference>
<dbReference type="GO" id="GO:0006605">
    <property type="term" value="P:protein targeting"/>
    <property type="evidence" value="ECO:0007669"/>
    <property type="project" value="InterPro"/>
</dbReference>
<keyword evidence="8" id="KW-1278">Translocase</keyword>
<dbReference type="InterPro" id="IPR011130">
    <property type="entry name" value="SecA_preprotein_X-link_dom"/>
</dbReference>
<dbReference type="SUPFAM" id="SSF52540">
    <property type="entry name" value="P-loop containing nucleoside triphosphate hydrolases"/>
    <property type="match status" value="2"/>
</dbReference>
<evidence type="ECO:0000256" key="2">
    <source>
        <dbReference type="ARBA" id="ARBA00022475"/>
    </source>
</evidence>
<organism evidence="14 15">
    <name type="scientific">Aquabacterium soli</name>
    <dbReference type="NCBI Taxonomy" id="2493092"/>
    <lineage>
        <taxon>Bacteria</taxon>
        <taxon>Pseudomonadati</taxon>
        <taxon>Pseudomonadota</taxon>
        <taxon>Betaproteobacteria</taxon>
        <taxon>Burkholderiales</taxon>
        <taxon>Aquabacterium</taxon>
    </lineage>
</organism>
<dbReference type="Pfam" id="PF21090">
    <property type="entry name" value="P-loop_SecA"/>
    <property type="match status" value="1"/>
</dbReference>
<dbReference type="GO" id="GO:0005886">
    <property type="term" value="C:plasma membrane"/>
    <property type="evidence" value="ECO:0007669"/>
    <property type="project" value="TreeGrafter"/>
</dbReference>
<dbReference type="InterPro" id="IPR044722">
    <property type="entry name" value="SecA_SF2_C"/>
</dbReference>
<keyword evidence="1" id="KW-0813">Transport</keyword>
<dbReference type="GO" id="GO:0031522">
    <property type="term" value="C:cell envelope Sec protein transport complex"/>
    <property type="evidence" value="ECO:0007669"/>
    <property type="project" value="TreeGrafter"/>
</dbReference>
<dbReference type="SMART" id="SM00957">
    <property type="entry name" value="SecA_DEAD"/>
    <property type="match status" value="1"/>
</dbReference>
<evidence type="ECO:0000256" key="1">
    <source>
        <dbReference type="ARBA" id="ARBA00022448"/>
    </source>
</evidence>
<dbReference type="SMART" id="SM00958">
    <property type="entry name" value="SecA_PP_bind"/>
    <property type="match status" value="1"/>
</dbReference>
<dbReference type="CDD" id="cd17928">
    <property type="entry name" value="DEXDc_SecA"/>
    <property type="match status" value="1"/>
</dbReference>
<feature type="domain" description="SecA family profile" evidence="13">
    <location>
        <begin position="52"/>
        <end position="629"/>
    </location>
</feature>
<dbReference type="GO" id="GO:0006886">
    <property type="term" value="P:intracellular protein transport"/>
    <property type="evidence" value="ECO:0007669"/>
    <property type="project" value="InterPro"/>
</dbReference>
<evidence type="ECO:0000256" key="10">
    <source>
        <dbReference type="ARBA" id="ARBA00023136"/>
    </source>
</evidence>
<comment type="caution">
    <text evidence="14">The sequence shown here is derived from an EMBL/GenBank/DDBJ whole genome shotgun (WGS) entry which is preliminary data.</text>
</comment>
<evidence type="ECO:0000259" key="13">
    <source>
        <dbReference type="PROSITE" id="PS51196"/>
    </source>
</evidence>
<dbReference type="Pfam" id="PF07517">
    <property type="entry name" value="SecA_DEAD"/>
    <property type="match status" value="1"/>
</dbReference>
<keyword evidence="4" id="KW-0997">Cell inner membrane</keyword>
<dbReference type="GO" id="GO:0017038">
    <property type="term" value="P:protein import"/>
    <property type="evidence" value="ECO:0007669"/>
    <property type="project" value="InterPro"/>
</dbReference>
<dbReference type="Pfam" id="PF01043">
    <property type="entry name" value="SecA_PP_bind"/>
    <property type="match status" value="1"/>
</dbReference>
<sequence>MTPLPAGGPPGAAPRAIWSDRIALGSRLPVPGSVMGHYPVRDAPELSNSPTWALVQAWWRMPGRPSTYRGRRFVARVRQAQAQWQALSTPQMAEHLDRLRAALSVNGFTDALAARAMGAVCLRVQQQLGWQVHDVQLRGAWWMLGQRLIEMATGEGKSLTVVLAAGTAALAGIPVHVMTANDYLARRDAEQWTPLYASLGLSVAWVTAASTAAERRDAYQHDVVYVTAKEVAFDYLRDRAARHQGQDDAVVLRGLCMAVIDEADSILIDEACTPLVLSQALPSRQAEQQHRLSLFLARQMQVGRDFDWGPQQALNWHEVGVERLASLAANLQGPWKLKRYREDQVGLALTALHVLERDAHYLLRDGEVHIIDGTTGRLAIGRAWSRGLHQMVCIKEGLAATPETETVSQTTYQEFFPCYHLVCGLSGTLWEERQELLAVYGLPVLQVPLRQPGRRLDLGTVLTPDAEAKWSTVARQVAVQAGQGRAVLVGTNTVADSERLSAVLSAQGVMHRVLNARHDEHEGSAEREVIDAAGQPGAITVATHMAGRGTDIHLGAQVLAQGGLHVLNTHLNASRRIDRQLYGRAARQGQPGSFECVLSCTDEAIRPWAEGAFAGALLRTNLGGQSGVRQALVRALCGLIQRQEGRKAFWRRWHLLQLQMAMHRQLAWAGRDDGR</sequence>
<dbReference type="InterPro" id="IPR014001">
    <property type="entry name" value="Helicase_ATP-bd"/>
</dbReference>
<evidence type="ECO:0000256" key="4">
    <source>
        <dbReference type="ARBA" id="ARBA00022519"/>
    </source>
</evidence>
<dbReference type="GO" id="GO:0005829">
    <property type="term" value="C:cytosol"/>
    <property type="evidence" value="ECO:0007669"/>
    <property type="project" value="TreeGrafter"/>
</dbReference>
<feature type="domain" description="Helicase C-terminal" evidence="12">
    <location>
        <begin position="473"/>
        <end position="636"/>
    </location>
</feature>
<name>A0A3R8T3I3_9BURK</name>
<reference evidence="14 15" key="1">
    <citation type="submission" date="2018-12" db="EMBL/GenBank/DDBJ databases">
        <title>The whole draft genome of Aquabacterium sp. SJQ9.</title>
        <authorList>
            <person name="Sun L."/>
            <person name="Gao X."/>
            <person name="Chen W."/>
            <person name="Huang K."/>
        </authorList>
    </citation>
    <scope>NUCLEOTIDE SEQUENCE [LARGE SCALE GENOMIC DNA]</scope>
    <source>
        <strain evidence="14 15">SJQ9</strain>
    </source>
</reference>
<dbReference type="Gene3D" id="3.90.1440.10">
    <property type="entry name" value="SecA, preprotein cross-linking domain"/>
    <property type="match status" value="1"/>
</dbReference>
<evidence type="ECO:0000313" key="15">
    <source>
        <dbReference type="Proteomes" id="UP000269265"/>
    </source>
</evidence>
<dbReference type="PANTHER" id="PTHR30612">
    <property type="entry name" value="SECA INNER MEMBRANE COMPONENT OF SEC PROTEIN SECRETION SYSTEM"/>
    <property type="match status" value="1"/>
</dbReference>
<dbReference type="PRINTS" id="PR00906">
    <property type="entry name" value="SECA"/>
</dbReference>